<reference evidence="7" key="1">
    <citation type="journal article" date="2021" name="J Fungi (Basel)">
        <title>Genomic and Metabolomic Analyses of the Marine Fungus Emericellopsis cladophorae: Insights into Saltwater Adaptability Mechanisms and Its Biosynthetic Potential.</title>
        <authorList>
            <person name="Goncalves M.F.M."/>
            <person name="Hilario S."/>
            <person name="Van de Peer Y."/>
            <person name="Esteves A.C."/>
            <person name="Alves A."/>
        </authorList>
    </citation>
    <scope>NUCLEOTIDE SEQUENCE</scope>
    <source>
        <strain evidence="7">MUM 19.33</strain>
    </source>
</reference>
<feature type="binding site" evidence="6">
    <location>
        <position position="55"/>
    </location>
    <ligand>
        <name>substrate</name>
    </ligand>
</feature>
<comment type="caution">
    <text evidence="7">The sequence shown here is derived from an EMBL/GenBank/DDBJ whole genome shotgun (WGS) entry which is preliminary data.</text>
</comment>
<feature type="binding site" evidence="6">
    <location>
        <position position="61"/>
    </location>
    <ligand>
        <name>substrate</name>
    </ligand>
</feature>
<evidence type="ECO:0000256" key="4">
    <source>
        <dbReference type="ARBA" id="ARBA00036539"/>
    </source>
</evidence>
<dbReference type="GeneID" id="75833304"/>
<dbReference type="InterPro" id="IPR024185">
    <property type="entry name" value="FTHF_cligase-like_sf"/>
</dbReference>
<feature type="binding site" evidence="6">
    <location>
        <begin position="167"/>
        <end position="175"/>
    </location>
    <ligand>
        <name>ATP</name>
        <dbReference type="ChEBI" id="CHEBI:30616"/>
    </ligand>
</feature>
<dbReference type="Gene3D" id="3.40.50.10420">
    <property type="entry name" value="NagB/RpiA/CoA transferase-like"/>
    <property type="match status" value="1"/>
</dbReference>
<keyword evidence="2 6" id="KW-0547">Nucleotide-binding</keyword>
<feature type="binding site" evidence="6">
    <location>
        <begin position="9"/>
        <end position="13"/>
    </location>
    <ligand>
        <name>ATP</name>
        <dbReference type="ChEBI" id="CHEBI:30616"/>
    </ligand>
</feature>
<name>A0A9P9Y8E0_9HYPO</name>
<protein>
    <recommendedName>
        <fullName evidence="5">5-formyltetrahydrofolate cyclo-ligase</fullName>
        <ecNumber evidence="5">6.3.3.2</ecNumber>
    </recommendedName>
</protein>
<dbReference type="SUPFAM" id="SSF100950">
    <property type="entry name" value="NagB/RpiA/CoA transferase-like"/>
    <property type="match status" value="1"/>
</dbReference>
<evidence type="ECO:0000313" key="8">
    <source>
        <dbReference type="Proteomes" id="UP001055219"/>
    </source>
</evidence>
<sequence length="242" mass="26684">MNSSLTAAKKLLRAAMKQRLSSLSMDTVRTQSANVFNTLQGLKPYQEAQSISVYLSMPAAEIQTDAIVRHALSQGKQVFIPYLHKSPLQIPDTPSRVMDMVLLESIQDYESLQPDKWGIPSVDPATVHNRQRILGQPEAHSDKVSTLDLMLLPGVAFDYDASGGVRRLGHGKGFYDFFLNRYLAQHGLHPDDDSSLQLWGLSLSEQLLAPGSGEEVPVGPQDRRLHGLLLGDGRIGETRSQV</sequence>
<reference evidence="7" key="2">
    <citation type="submission" date="2022-07" db="EMBL/GenBank/DDBJ databases">
        <authorList>
            <person name="Goncalves M.F.M."/>
            <person name="Hilario S."/>
            <person name="Van De Peer Y."/>
            <person name="Esteves A.C."/>
            <person name="Alves A."/>
        </authorList>
    </citation>
    <scope>NUCLEOTIDE SEQUENCE</scope>
    <source>
        <strain evidence="7">MUM 19.33</strain>
    </source>
</reference>
<comment type="catalytic activity">
    <reaction evidence="4">
        <text>(6S)-5-formyl-5,6,7,8-tetrahydrofolate + ATP = (6R)-5,10-methenyltetrahydrofolate + ADP + phosphate</text>
        <dbReference type="Rhea" id="RHEA:10488"/>
        <dbReference type="ChEBI" id="CHEBI:30616"/>
        <dbReference type="ChEBI" id="CHEBI:43474"/>
        <dbReference type="ChEBI" id="CHEBI:57455"/>
        <dbReference type="ChEBI" id="CHEBI:57457"/>
        <dbReference type="ChEBI" id="CHEBI:456216"/>
        <dbReference type="EC" id="6.3.3.2"/>
    </reaction>
</comment>
<dbReference type="PIRSF" id="PIRSF006806">
    <property type="entry name" value="FTHF_cligase"/>
    <property type="match status" value="1"/>
</dbReference>
<keyword evidence="8" id="KW-1185">Reference proteome</keyword>
<dbReference type="OrthoDB" id="2015992at2759"/>
<evidence type="ECO:0000256" key="6">
    <source>
        <dbReference type="PIRSR" id="PIRSR006806-1"/>
    </source>
</evidence>
<gene>
    <name evidence="7" type="ORF">J7T54_006827</name>
</gene>
<keyword evidence="3 6" id="KW-0067">ATP-binding</keyword>
<evidence type="ECO:0000256" key="2">
    <source>
        <dbReference type="ARBA" id="ARBA00022741"/>
    </source>
</evidence>
<dbReference type="AlphaFoldDB" id="A0A9P9Y8E0"/>
<dbReference type="GO" id="GO:0035999">
    <property type="term" value="P:tetrahydrofolate interconversion"/>
    <property type="evidence" value="ECO:0007669"/>
    <property type="project" value="TreeGrafter"/>
</dbReference>
<evidence type="ECO:0000256" key="5">
    <source>
        <dbReference type="ARBA" id="ARBA00038966"/>
    </source>
</evidence>
<dbReference type="RefSeq" id="XP_051366041.1">
    <property type="nucleotide sequence ID" value="XM_051507770.1"/>
</dbReference>
<dbReference type="PANTHER" id="PTHR23407">
    <property type="entry name" value="ATPASE INHIBITOR/5-FORMYLTETRAHYDROFOLATE CYCLO-LIGASE"/>
    <property type="match status" value="1"/>
</dbReference>
<dbReference type="EC" id="6.3.3.2" evidence="5"/>
<evidence type="ECO:0000256" key="3">
    <source>
        <dbReference type="ARBA" id="ARBA00022840"/>
    </source>
</evidence>
<dbReference type="GO" id="GO:0009396">
    <property type="term" value="P:folic acid-containing compound biosynthetic process"/>
    <property type="evidence" value="ECO:0007669"/>
    <property type="project" value="TreeGrafter"/>
</dbReference>
<dbReference type="Proteomes" id="UP001055219">
    <property type="component" value="Unassembled WGS sequence"/>
</dbReference>
<dbReference type="InterPro" id="IPR037171">
    <property type="entry name" value="NagB/RpiA_transferase-like"/>
</dbReference>
<proteinExistence type="inferred from homology"/>
<evidence type="ECO:0000313" key="7">
    <source>
        <dbReference type="EMBL" id="KAI6785185.1"/>
    </source>
</evidence>
<evidence type="ECO:0000256" key="1">
    <source>
        <dbReference type="ARBA" id="ARBA00010638"/>
    </source>
</evidence>
<accession>A0A9P9Y8E0</accession>
<dbReference type="InterPro" id="IPR002698">
    <property type="entry name" value="FTHF_cligase"/>
</dbReference>
<dbReference type="Pfam" id="PF01812">
    <property type="entry name" value="5-FTHF_cyc-lig"/>
    <property type="match status" value="1"/>
</dbReference>
<dbReference type="PANTHER" id="PTHR23407:SF1">
    <property type="entry name" value="5-FORMYLTETRAHYDROFOLATE CYCLO-LIGASE"/>
    <property type="match status" value="1"/>
</dbReference>
<dbReference type="GO" id="GO:0030272">
    <property type="term" value="F:5-formyltetrahydrofolate cyclo-ligase activity"/>
    <property type="evidence" value="ECO:0007669"/>
    <property type="project" value="UniProtKB-EC"/>
</dbReference>
<dbReference type="EMBL" id="JAGIXG020000002">
    <property type="protein sequence ID" value="KAI6785185.1"/>
    <property type="molecule type" value="Genomic_DNA"/>
</dbReference>
<dbReference type="GO" id="GO:0005739">
    <property type="term" value="C:mitochondrion"/>
    <property type="evidence" value="ECO:0007669"/>
    <property type="project" value="TreeGrafter"/>
</dbReference>
<organism evidence="7 8">
    <name type="scientific">Emericellopsis cladophorae</name>
    <dbReference type="NCBI Taxonomy" id="2686198"/>
    <lineage>
        <taxon>Eukaryota</taxon>
        <taxon>Fungi</taxon>
        <taxon>Dikarya</taxon>
        <taxon>Ascomycota</taxon>
        <taxon>Pezizomycotina</taxon>
        <taxon>Sordariomycetes</taxon>
        <taxon>Hypocreomycetidae</taxon>
        <taxon>Hypocreales</taxon>
        <taxon>Bionectriaceae</taxon>
        <taxon>Emericellopsis</taxon>
    </lineage>
</organism>
<dbReference type="GO" id="GO:0005524">
    <property type="term" value="F:ATP binding"/>
    <property type="evidence" value="ECO:0007669"/>
    <property type="project" value="UniProtKB-KW"/>
</dbReference>
<comment type="similarity">
    <text evidence="1">Belongs to the 5-formyltetrahydrofolate cyclo-ligase family.</text>
</comment>